<dbReference type="PROSITE" id="PS00041">
    <property type="entry name" value="HTH_ARAC_FAMILY_1"/>
    <property type="match status" value="1"/>
</dbReference>
<dbReference type="SUPFAM" id="SSF51215">
    <property type="entry name" value="Regulatory protein AraC"/>
    <property type="match status" value="1"/>
</dbReference>
<evidence type="ECO:0000313" key="6">
    <source>
        <dbReference type="Proteomes" id="UP000193558"/>
    </source>
</evidence>
<dbReference type="EMBL" id="MLFR01000002">
    <property type="protein sequence ID" value="ORM71082.1"/>
    <property type="molecule type" value="Genomic_DNA"/>
</dbReference>
<evidence type="ECO:0000259" key="4">
    <source>
        <dbReference type="PROSITE" id="PS01124"/>
    </source>
</evidence>
<keyword evidence="1" id="KW-0805">Transcription regulation</keyword>
<dbReference type="GO" id="GO:0043565">
    <property type="term" value="F:sequence-specific DNA binding"/>
    <property type="evidence" value="ECO:0007669"/>
    <property type="project" value="InterPro"/>
</dbReference>
<gene>
    <name evidence="5" type="ORF">HA51_04105</name>
</gene>
<dbReference type="AlphaFoldDB" id="A0A1X1D317"/>
<sequence length="287" mass="32826">MITFCLNNENLTNEESLGSLARLLFVCKASGKDAAMPRTMHKHEERFELMFIVRGGGTFNIDGRRYDVTKGDILIFNSGVLHDENPTPSADLEILSCGVDRLSITGLPLNNLTKRTQLAVMPSGSQYEAIHSIFHQISEYTLSTTSYSNEVATHLLNALLNICKSIWMDKHDEEERLESEVVHQVRDLIVDNYKQGLLFNDITEKLNLDKFLLNRLFKYYVGYPPKQFLTRMRIGEAQSLLLTTKLSLPEIASEVGYDNINNFHRIFNNVVGMSPVRYKKFWLAQKK</sequence>
<dbReference type="Pfam" id="PF02311">
    <property type="entry name" value="AraC_binding"/>
    <property type="match status" value="1"/>
</dbReference>
<dbReference type="Proteomes" id="UP000193558">
    <property type="component" value="Unassembled WGS sequence"/>
</dbReference>
<keyword evidence="2" id="KW-0238">DNA-binding</keyword>
<dbReference type="SUPFAM" id="SSF46689">
    <property type="entry name" value="Homeodomain-like"/>
    <property type="match status" value="2"/>
</dbReference>
<accession>A0A1X1D317</accession>
<dbReference type="SMART" id="SM00342">
    <property type="entry name" value="HTH_ARAC"/>
    <property type="match status" value="1"/>
</dbReference>
<dbReference type="InterPro" id="IPR037923">
    <property type="entry name" value="HTH-like"/>
</dbReference>
<protein>
    <submittedName>
        <fullName evidence="5">AraC family transcriptional regulator</fullName>
    </submittedName>
</protein>
<dbReference type="InterPro" id="IPR018060">
    <property type="entry name" value="HTH_AraC"/>
</dbReference>
<dbReference type="InterPro" id="IPR018062">
    <property type="entry name" value="HTH_AraC-typ_CS"/>
</dbReference>
<dbReference type="InterPro" id="IPR003313">
    <property type="entry name" value="AraC-bd"/>
</dbReference>
<name>A0A1X1D317_9GAMM</name>
<proteinExistence type="predicted"/>
<keyword evidence="3" id="KW-0804">Transcription</keyword>
<reference evidence="5 6" key="1">
    <citation type="journal article" date="2017" name="Antonie Van Leeuwenhoek">
        <title>Phylogenomic resolution of the bacterial genus Pantoea and its relationship with Erwinia and Tatumella.</title>
        <authorList>
            <person name="Palmer M."/>
            <person name="Steenkamp E.T."/>
            <person name="Coetzee M.P."/>
            <person name="Chan W.Y."/>
            <person name="van Zyl E."/>
            <person name="De Maayer P."/>
            <person name="Coutinho T.A."/>
            <person name="Blom J."/>
            <person name="Smits T.H."/>
            <person name="Duffy B."/>
            <person name="Venter S.N."/>
        </authorList>
    </citation>
    <scope>NUCLEOTIDE SEQUENCE [LARGE SCALE GENOMIC DNA]</scope>
    <source>
        <strain evidence="5 6">LMG 26275</strain>
    </source>
</reference>
<dbReference type="RefSeq" id="WP_084932259.1">
    <property type="nucleotide sequence ID" value="NZ_MLFR01000002.1"/>
</dbReference>
<dbReference type="InterPro" id="IPR014710">
    <property type="entry name" value="RmlC-like_jellyroll"/>
</dbReference>
<dbReference type="Gene3D" id="1.10.10.60">
    <property type="entry name" value="Homeodomain-like"/>
    <property type="match status" value="2"/>
</dbReference>
<dbReference type="InterPro" id="IPR009057">
    <property type="entry name" value="Homeodomain-like_sf"/>
</dbReference>
<dbReference type="PANTHER" id="PTHR43280">
    <property type="entry name" value="ARAC-FAMILY TRANSCRIPTIONAL REGULATOR"/>
    <property type="match status" value="1"/>
</dbReference>
<evidence type="ECO:0000256" key="3">
    <source>
        <dbReference type="ARBA" id="ARBA00023163"/>
    </source>
</evidence>
<dbReference type="Pfam" id="PF12833">
    <property type="entry name" value="HTH_18"/>
    <property type="match status" value="1"/>
</dbReference>
<evidence type="ECO:0000313" key="5">
    <source>
        <dbReference type="EMBL" id="ORM71082.1"/>
    </source>
</evidence>
<dbReference type="OrthoDB" id="1050625at2"/>
<feature type="domain" description="HTH araC/xylS-type" evidence="4">
    <location>
        <begin position="183"/>
        <end position="281"/>
    </location>
</feature>
<evidence type="ECO:0000256" key="2">
    <source>
        <dbReference type="ARBA" id="ARBA00023125"/>
    </source>
</evidence>
<comment type="caution">
    <text evidence="5">The sequence shown here is derived from an EMBL/GenBank/DDBJ whole genome shotgun (WGS) entry which is preliminary data.</text>
</comment>
<evidence type="ECO:0000256" key="1">
    <source>
        <dbReference type="ARBA" id="ARBA00023015"/>
    </source>
</evidence>
<organism evidence="5 6">
    <name type="scientific">Pantoea rwandensis</name>
    <dbReference type="NCBI Taxonomy" id="1076550"/>
    <lineage>
        <taxon>Bacteria</taxon>
        <taxon>Pseudomonadati</taxon>
        <taxon>Pseudomonadota</taxon>
        <taxon>Gammaproteobacteria</taxon>
        <taxon>Enterobacterales</taxon>
        <taxon>Erwiniaceae</taxon>
        <taxon>Pantoea</taxon>
    </lineage>
</organism>
<dbReference type="Gene3D" id="2.60.120.10">
    <property type="entry name" value="Jelly Rolls"/>
    <property type="match status" value="1"/>
</dbReference>
<dbReference type="PANTHER" id="PTHR43280:SF28">
    <property type="entry name" value="HTH-TYPE TRANSCRIPTIONAL ACTIVATOR RHAS"/>
    <property type="match status" value="1"/>
</dbReference>
<dbReference type="GO" id="GO:0003700">
    <property type="term" value="F:DNA-binding transcription factor activity"/>
    <property type="evidence" value="ECO:0007669"/>
    <property type="project" value="InterPro"/>
</dbReference>
<dbReference type="PROSITE" id="PS01124">
    <property type="entry name" value="HTH_ARAC_FAMILY_2"/>
    <property type="match status" value="1"/>
</dbReference>